<proteinExistence type="predicted"/>
<dbReference type="InterPro" id="IPR051253">
    <property type="entry name" value="11-beta-HSD"/>
</dbReference>
<dbReference type="AlphaFoldDB" id="A0AAV4JSF1"/>
<dbReference type="SUPFAM" id="SSF51735">
    <property type="entry name" value="NAD(P)-binding Rossmann-fold domains"/>
    <property type="match status" value="1"/>
</dbReference>
<accession>A0AAV4JSF1</accession>
<dbReference type="PROSITE" id="PS00061">
    <property type="entry name" value="ADH_SHORT"/>
    <property type="match status" value="1"/>
</dbReference>
<dbReference type="GO" id="GO:0016491">
    <property type="term" value="F:oxidoreductase activity"/>
    <property type="evidence" value="ECO:0007669"/>
    <property type="project" value="UniProtKB-KW"/>
</dbReference>
<dbReference type="PRINTS" id="PR00081">
    <property type="entry name" value="GDHRDH"/>
</dbReference>
<evidence type="ECO:0000313" key="2">
    <source>
        <dbReference type="EMBL" id="GFS23511.1"/>
    </source>
</evidence>
<dbReference type="EMBL" id="BMAT01010274">
    <property type="protein sequence ID" value="GFS23511.1"/>
    <property type="molecule type" value="Genomic_DNA"/>
</dbReference>
<dbReference type="InterPro" id="IPR002347">
    <property type="entry name" value="SDR_fam"/>
</dbReference>
<dbReference type="PANTHER" id="PTHR44279:SF2">
    <property type="entry name" value="HYDROXYSTEROID (11-BETA) DEHYDROGENASE 1-LIKE B-RELATED"/>
    <property type="match status" value="1"/>
</dbReference>
<comment type="caution">
    <text evidence="2">The sequence shown here is derived from an EMBL/GenBank/DDBJ whole genome shotgun (WGS) entry which is preliminary data.</text>
</comment>
<evidence type="ECO:0000313" key="3">
    <source>
        <dbReference type="Proteomes" id="UP000762676"/>
    </source>
</evidence>
<dbReference type="Pfam" id="PF00106">
    <property type="entry name" value="adh_short"/>
    <property type="match status" value="1"/>
</dbReference>
<dbReference type="Gene3D" id="3.40.50.720">
    <property type="entry name" value="NAD(P)-binding Rossmann-like Domain"/>
    <property type="match status" value="1"/>
</dbReference>
<organism evidence="2 3">
    <name type="scientific">Elysia marginata</name>
    <dbReference type="NCBI Taxonomy" id="1093978"/>
    <lineage>
        <taxon>Eukaryota</taxon>
        <taxon>Metazoa</taxon>
        <taxon>Spiralia</taxon>
        <taxon>Lophotrochozoa</taxon>
        <taxon>Mollusca</taxon>
        <taxon>Gastropoda</taxon>
        <taxon>Heterobranchia</taxon>
        <taxon>Euthyneura</taxon>
        <taxon>Panpulmonata</taxon>
        <taxon>Sacoglossa</taxon>
        <taxon>Placobranchoidea</taxon>
        <taxon>Plakobranchidae</taxon>
        <taxon>Elysia</taxon>
    </lineage>
</organism>
<keyword evidence="1" id="KW-0560">Oxidoreductase</keyword>
<protein>
    <submittedName>
        <fullName evidence="2">Corticosteroid 11-beta-dehydrogenase isozyme 1</fullName>
    </submittedName>
</protein>
<evidence type="ECO:0000256" key="1">
    <source>
        <dbReference type="ARBA" id="ARBA00023002"/>
    </source>
</evidence>
<dbReference type="InterPro" id="IPR020904">
    <property type="entry name" value="Sc_DH/Rdtase_CS"/>
</dbReference>
<dbReference type="InterPro" id="IPR036291">
    <property type="entry name" value="NAD(P)-bd_dom_sf"/>
</dbReference>
<dbReference type="PANTHER" id="PTHR44279">
    <property type="entry name" value="HYDROXYSTEROID (11-BETA) DEHYDROGENASE 1-LIKE B-RELATED"/>
    <property type="match status" value="1"/>
</dbReference>
<dbReference type="Proteomes" id="UP000762676">
    <property type="component" value="Unassembled WGS sequence"/>
</dbReference>
<gene>
    <name evidence="2" type="ORF">ElyMa_005134700</name>
</gene>
<reference evidence="2 3" key="1">
    <citation type="journal article" date="2021" name="Elife">
        <title>Chloroplast acquisition without the gene transfer in kleptoplastic sea slugs, Plakobranchus ocellatus.</title>
        <authorList>
            <person name="Maeda T."/>
            <person name="Takahashi S."/>
            <person name="Yoshida T."/>
            <person name="Shimamura S."/>
            <person name="Takaki Y."/>
            <person name="Nagai Y."/>
            <person name="Toyoda A."/>
            <person name="Suzuki Y."/>
            <person name="Arimoto A."/>
            <person name="Ishii H."/>
            <person name="Satoh N."/>
            <person name="Nishiyama T."/>
            <person name="Hasebe M."/>
            <person name="Maruyama T."/>
            <person name="Minagawa J."/>
            <person name="Obokata J."/>
            <person name="Shigenobu S."/>
        </authorList>
    </citation>
    <scope>NUCLEOTIDE SEQUENCE [LARGE SCALE GENOMIC DNA]</scope>
</reference>
<name>A0AAV4JSF1_9GAST</name>
<feature type="non-terminal residue" evidence="2">
    <location>
        <position position="1"/>
    </location>
</feature>
<keyword evidence="3" id="KW-1185">Reference proteome</keyword>
<sequence>AAAAKMGGLDILVLNHILPHPIQPFSGQKDDLDLLADLLKVNFRSYVHLASEALPHLQKAKGRIVVINSAVGKVSHPLLASYAATKHALDGFFSSLRSQFYYAGVEVGVTSCFLGYIGTASALRGIQTAGQSRLQTWVKPAKPEDTARAIAVATATQQDELYYPWLDVRPLVILNSVWPGLVDSVMRFISLRD</sequence>